<keyword evidence="1" id="KW-0645">Protease</keyword>
<evidence type="ECO:0000256" key="2">
    <source>
        <dbReference type="PROSITE-ProRule" id="PRU00047"/>
    </source>
</evidence>
<dbReference type="SUPFAM" id="SSF53098">
    <property type="entry name" value="Ribonuclease H-like"/>
    <property type="match status" value="1"/>
</dbReference>
<evidence type="ECO:0008006" key="8">
    <source>
        <dbReference type="Google" id="ProtNLM"/>
    </source>
</evidence>
<evidence type="ECO:0000259" key="5">
    <source>
        <dbReference type="PROSITE" id="PS50994"/>
    </source>
</evidence>
<evidence type="ECO:0000313" key="6">
    <source>
        <dbReference type="EMBL" id="KAD7479019.1"/>
    </source>
</evidence>
<dbReference type="InterPro" id="IPR036397">
    <property type="entry name" value="RNaseH_sf"/>
</dbReference>
<feature type="compositionally biased region" description="Polar residues" evidence="3">
    <location>
        <begin position="685"/>
        <end position="706"/>
    </location>
</feature>
<protein>
    <recommendedName>
        <fullName evidence="8">Zinc finger, CCHC-type</fullName>
    </recommendedName>
</protein>
<keyword evidence="1" id="KW-0378">Hydrolase</keyword>
<feature type="domain" description="CCHC-type" evidence="4">
    <location>
        <begin position="255"/>
        <end position="269"/>
    </location>
</feature>
<dbReference type="GO" id="GO:0015074">
    <property type="term" value="P:DNA integration"/>
    <property type="evidence" value="ECO:0007669"/>
    <property type="project" value="InterPro"/>
</dbReference>
<dbReference type="PROSITE" id="PS50994">
    <property type="entry name" value="INTEGRASE"/>
    <property type="match status" value="1"/>
</dbReference>
<dbReference type="Pfam" id="PF14223">
    <property type="entry name" value="Retrotran_gag_2"/>
    <property type="match status" value="1"/>
</dbReference>
<dbReference type="SUPFAM" id="SSF56672">
    <property type="entry name" value="DNA/RNA polymerases"/>
    <property type="match status" value="1"/>
</dbReference>
<dbReference type="SMART" id="SM00343">
    <property type="entry name" value="ZnF_C2HC"/>
    <property type="match status" value="1"/>
</dbReference>
<gene>
    <name evidence="6" type="ORF">E3N88_02155</name>
</gene>
<dbReference type="Gene3D" id="4.10.60.10">
    <property type="entry name" value="Zinc finger, CCHC-type"/>
    <property type="match status" value="1"/>
</dbReference>
<dbReference type="Pfam" id="PF22936">
    <property type="entry name" value="Pol_BBD"/>
    <property type="match status" value="1"/>
</dbReference>
<dbReference type="PANTHER" id="PTHR47592:SF29">
    <property type="entry name" value="ZINC FINGER, CCHC-TYPE"/>
    <property type="match status" value="1"/>
</dbReference>
<dbReference type="InterPro" id="IPR057670">
    <property type="entry name" value="SH3_retrovirus"/>
</dbReference>
<dbReference type="InterPro" id="IPR043502">
    <property type="entry name" value="DNA/RNA_pol_sf"/>
</dbReference>
<dbReference type="AlphaFoldDB" id="A0A5N6Q377"/>
<evidence type="ECO:0000256" key="1">
    <source>
        <dbReference type="ARBA" id="ARBA00022750"/>
    </source>
</evidence>
<feature type="domain" description="Integrase catalytic" evidence="5">
    <location>
        <begin position="438"/>
        <end position="601"/>
    </location>
</feature>
<proteinExistence type="predicted"/>
<reference evidence="6 7" key="1">
    <citation type="submission" date="2019-05" db="EMBL/GenBank/DDBJ databases">
        <title>Mikania micrantha, genome provides insights into the molecular mechanism of rapid growth.</title>
        <authorList>
            <person name="Liu B."/>
        </authorList>
    </citation>
    <scope>NUCLEOTIDE SEQUENCE [LARGE SCALE GENOMIC DNA]</scope>
    <source>
        <strain evidence="6">NLD-2019</strain>
        <tissue evidence="6">Leaf</tissue>
    </source>
</reference>
<sequence length="944" mass="108714">MASGESVRDMTSKFAKLEKFNGQDFRRWKKKMHFLLTTLKVVYVLSTPCPEIVEDETLEQTRRRLKWENDDYICRGHILNGMSDALFDVHQNDESARQLWDALESKYMAEDTSSKKFLVSNFMNYKMSDSRPVMEQYNELLHTLGQFSQHDMKMDESISVSSIIDKLPPSWKDFKHTLKHQKEDLNLVQLGSHLRIEESLRSQEVDKTKGKNQASSSVNVAEDDGKFKKFNKLKDKKRKFNNDNNHSNKKIKKACWRCGKPGHFKKDCRVKLSGGNKADAAGPSGSKDPNVKPGSFLVSESFYVQDDEMAWWVDSGATSHVCKDLRWFEEFKPIKDGSVLRMGNVATEPIKGIGKVKLVFTSGNQLLLDCVLSLSQISLSYLDMEPLLDLDIYLMIRSCVRMKDMSKMSLIPAFDMHDNKFHTCKLTKITRKAFKDVKRDSKVLELIHSDLCDFHSTPSLGNKKYVVTYIDDATRYCYVYLVHTKDEALDKFKVYKQEVELLHGDLIKTLHTDRGGEYNDPVYFQSTGIIHQTTAPYTPQHNGVAERKNRTLKEMVNSLLSYSGLNDGFWGEAMLTACYLLNRTPNKKNKITPYELWKKKPPNLNYLKVWGCRVVVRLTDPKRKNLGERGIDCIFICYAENSKAYRFYVLEPNDYVSINTAIESRDAIFDEDRFTSMPRPKDAIQNPQNENSNPAENVLSGSNGSTDVPAEPRKSNRARKAKSFGPDFHLYLVEGTRNVVEYQYQYCFNIEEDPKTYNEAMTSRDVAFCKEAIQDEMDSIMHNNTWKLTDLPHGCKPLGCKWIFKRKMKVDGSIDKYKARLVIQGFRQKEGIDFFDTYTPVARISTIRLLIALASIHKLLIHQMDVKTAFLNGELEEEVYMKQPKGFVLPGQENKVCKLIKSLYGLKQAPKQWHQKFDDVILSHGFLLNQADKCVYSRFDPSGK</sequence>
<keyword evidence="2" id="KW-0479">Metal-binding</keyword>
<dbReference type="PANTHER" id="PTHR47592">
    <property type="entry name" value="PBF68 PROTEIN"/>
    <property type="match status" value="1"/>
</dbReference>
<dbReference type="InterPro" id="IPR012337">
    <property type="entry name" value="RNaseH-like_sf"/>
</dbReference>
<dbReference type="Pfam" id="PF00665">
    <property type="entry name" value="rve"/>
    <property type="match status" value="1"/>
</dbReference>
<dbReference type="GO" id="GO:0008270">
    <property type="term" value="F:zinc ion binding"/>
    <property type="evidence" value="ECO:0007669"/>
    <property type="project" value="UniProtKB-KW"/>
</dbReference>
<keyword evidence="2" id="KW-0863">Zinc-finger</keyword>
<comment type="caution">
    <text evidence="6">The sequence shown here is derived from an EMBL/GenBank/DDBJ whole genome shotgun (WGS) entry which is preliminary data.</text>
</comment>
<evidence type="ECO:0000256" key="3">
    <source>
        <dbReference type="SAM" id="MobiDB-lite"/>
    </source>
</evidence>
<evidence type="ECO:0000313" key="7">
    <source>
        <dbReference type="Proteomes" id="UP000326396"/>
    </source>
</evidence>
<dbReference type="GO" id="GO:0004190">
    <property type="term" value="F:aspartic-type endopeptidase activity"/>
    <property type="evidence" value="ECO:0007669"/>
    <property type="project" value="UniProtKB-KW"/>
</dbReference>
<dbReference type="InterPro" id="IPR001584">
    <property type="entry name" value="Integrase_cat-core"/>
</dbReference>
<keyword evidence="7" id="KW-1185">Reference proteome</keyword>
<organism evidence="6 7">
    <name type="scientific">Mikania micrantha</name>
    <name type="common">bitter vine</name>
    <dbReference type="NCBI Taxonomy" id="192012"/>
    <lineage>
        <taxon>Eukaryota</taxon>
        <taxon>Viridiplantae</taxon>
        <taxon>Streptophyta</taxon>
        <taxon>Embryophyta</taxon>
        <taxon>Tracheophyta</taxon>
        <taxon>Spermatophyta</taxon>
        <taxon>Magnoliopsida</taxon>
        <taxon>eudicotyledons</taxon>
        <taxon>Gunneridae</taxon>
        <taxon>Pentapetalae</taxon>
        <taxon>asterids</taxon>
        <taxon>campanulids</taxon>
        <taxon>Asterales</taxon>
        <taxon>Asteraceae</taxon>
        <taxon>Asteroideae</taxon>
        <taxon>Heliantheae alliance</taxon>
        <taxon>Eupatorieae</taxon>
        <taxon>Mikania</taxon>
    </lineage>
</organism>
<dbReference type="Proteomes" id="UP000326396">
    <property type="component" value="Linkage Group LG1"/>
</dbReference>
<dbReference type="PROSITE" id="PS50158">
    <property type="entry name" value="ZF_CCHC"/>
    <property type="match status" value="1"/>
</dbReference>
<feature type="region of interest" description="Disordered" evidence="3">
    <location>
        <begin position="677"/>
        <end position="720"/>
    </location>
</feature>
<dbReference type="InterPro" id="IPR036875">
    <property type="entry name" value="Znf_CCHC_sf"/>
</dbReference>
<dbReference type="EMBL" id="SZYD01000001">
    <property type="protein sequence ID" value="KAD7479019.1"/>
    <property type="molecule type" value="Genomic_DNA"/>
</dbReference>
<dbReference type="Pfam" id="PF07727">
    <property type="entry name" value="RVT_2"/>
    <property type="match status" value="1"/>
</dbReference>
<keyword evidence="1" id="KW-0064">Aspartyl protease</keyword>
<evidence type="ECO:0000259" key="4">
    <source>
        <dbReference type="PROSITE" id="PS50158"/>
    </source>
</evidence>
<dbReference type="OrthoDB" id="1645289at2759"/>
<dbReference type="Pfam" id="PF00098">
    <property type="entry name" value="zf-CCHC"/>
    <property type="match status" value="1"/>
</dbReference>
<dbReference type="GO" id="GO:0003676">
    <property type="term" value="F:nucleic acid binding"/>
    <property type="evidence" value="ECO:0007669"/>
    <property type="project" value="InterPro"/>
</dbReference>
<dbReference type="SUPFAM" id="SSF57756">
    <property type="entry name" value="Retrovirus zinc finger-like domains"/>
    <property type="match status" value="1"/>
</dbReference>
<feature type="region of interest" description="Disordered" evidence="3">
    <location>
        <begin position="201"/>
        <end position="220"/>
    </location>
</feature>
<dbReference type="InterPro" id="IPR001878">
    <property type="entry name" value="Znf_CCHC"/>
</dbReference>
<dbReference type="Gene3D" id="3.30.420.10">
    <property type="entry name" value="Ribonuclease H-like superfamily/Ribonuclease H"/>
    <property type="match status" value="1"/>
</dbReference>
<accession>A0A5N6Q377</accession>
<dbReference type="Pfam" id="PF25597">
    <property type="entry name" value="SH3_retrovirus"/>
    <property type="match status" value="1"/>
</dbReference>
<dbReference type="InterPro" id="IPR013103">
    <property type="entry name" value="RVT_2"/>
</dbReference>
<dbReference type="InterPro" id="IPR054722">
    <property type="entry name" value="PolX-like_BBD"/>
</dbReference>
<name>A0A5N6Q377_9ASTR</name>
<keyword evidence="2" id="KW-0862">Zinc</keyword>